<accession>A0AAD5XUA1</accession>
<dbReference type="SUPFAM" id="SSF51905">
    <property type="entry name" value="FAD/NAD(P)-binding domain"/>
    <property type="match status" value="1"/>
</dbReference>
<dbReference type="InterPro" id="IPR036388">
    <property type="entry name" value="WH-like_DNA-bd_sf"/>
</dbReference>
<dbReference type="GO" id="GO:0050660">
    <property type="term" value="F:flavin adenine dinucleotide binding"/>
    <property type="evidence" value="ECO:0007669"/>
    <property type="project" value="TreeGrafter"/>
</dbReference>
<comment type="caution">
    <text evidence="4">The sequence shown here is derived from an EMBL/GenBank/DDBJ whole genome shotgun (WGS) entry which is preliminary data.</text>
</comment>
<evidence type="ECO:0000313" key="5">
    <source>
        <dbReference type="Proteomes" id="UP001211065"/>
    </source>
</evidence>
<dbReference type="InterPro" id="IPR036188">
    <property type="entry name" value="FAD/NAD-bd_sf"/>
</dbReference>
<dbReference type="InterPro" id="IPR002937">
    <property type="entry name" value="Amino_oxidase"/>
</dbReference>
<dbReference type="PANTHER" id="PTHR10742">
    <property type="entry name" value="FLAVIN MONOAMINE OXIDASE"/>
    <property type="match status" value="1"/>
</dbReference>
<keyword evidence="2" id="KW-0560">Oxidoreductase</keyword>
<gene>
    <name evidence="4" type="ORF">HK099_006437</name>
</gene>
<dbReference type="Gene3D" id="3.90.660.10">
    <property type="match status" value="1"/>
</dbReference>
<dbReference type="InterPro" id="IPR050281">
    <property type="entry name" value="Flavin_monoamine_oxidase"/>
</dbReference>
<dbReference type="AlphaFoldDB" id="A0AAD5XUA1"/>
<comment type="similarity">
    <text evidence="1">Belongs to the flavin monoamine oxidase family.</text>
</comment>
<sequence>MPNTDDDFLVSGSSVVYDFNEQNVNGSNSNLQNLTQEFNNSVQQAASVLKLPTISEPISPTMKDFFQNDTQFYNKNSQYTINSSTKFENSDLPSNDLKLSVENKHFRNVEVANNNNADIKSFDGNVNSNFNSLRKERLRKKTGEVKFQRPSKEALDRAAIRSRLPPNKFSELEKMLFPKFFKEVILRRGFIELRNCVLLLWLLNPKKFISFPECFEKVGLILGEGGFEFSTMLSIIWNYLHRYRFINFGLFESPNIEATLETDNQKTSNLIPKKKKINIIIIGAGISGITTAREIQNIFIEAPEAERPNIIVLEARQRVGGRIFTFPLSSKFPNITKTPGVDLAAQIVTGFEGGNPLDVIIRSQLQLGLYYLKNASICPLHDIDGRPTDKEEDQFSERVFNECLNQACNSVLINGQLKIVTPLEKKFIASKTELNLSLGEVIDHYLQNHSSFSELSESQLRMFHWHQANLEFANATTLNNLSLHHWDQDDGYEFGGHHSMLKNGFGQVPEALKSGNKIQKEIKVKFNKIVDSIDIINTADGISESSTEGIVKVTCRDESEFEADAVVISIPLGTLKQKAIKFSPELPLWKSQAIERMGFGWFNKVVFVFPEVFWDPKVDVFGSVGSHVPGEINEYGDFLEIIYDPISYASNRGRNLVSTTGLPVLVSFVSGWAAVEMESESDAVIVNKAMTILAKILQGKRILNPIETIVTRWSKDEFSRGSYSYVANGSSGDDYDALGLTLWDKLFWAGEATNRHYPATVHGAYISGLRVATDISNRLLGPINDTNFKKEIFFTNLKKSKYSCWRKNCEHIIDERESLFDHISKYHQKTVASTNINSSTKDLNDPT</sequence>
<dbReference type="SUPFAM" id="SSF46689">
    <property type="entry name" value="Homeodomain-like"/>
    <property type="match status" value="1"/>
</dbReference>
<evidence type="ECO:0000313" key="4">
    <source>
        <dbReference type="EMBL" id="KAJ3215298.1"/>
    </source>
</evidence>
<organism evidence="4 5">
    <name type="scientific">Clydaea vesicula</name>
    <dbReference type="NCBI Taxonomy" id="447962"/>
    <lineage>
        <taxon>Eukaryota</taxon>
        <taxon>Fungi</taxon>
        <taxon>Fungi incertae sedis</taxon>
        <taxon>Chytridiomycota</taxon>
        <taxon>Chytridiomycota incertae sedis</taxon>
        <taxon>Chytridiomycetes</taxon>
        <taxon>Lobulomycetales</taxon>
        <taxon>Lobulomycetaceae</taxon>
        <taxon>Clydaea</taxon>
    </lineage>
</organism>
<dbReference type="Pfam" id="PF01593">
    <property type="entry name" value="Amino_oxidase"/>
    <property type="match status" value="1"/>
</dbReference>
<name>A0AAD5XUA1_9FUNG</name>
<protein>
    <recommendedName>
        <fullName evidence="3">SWIRM domain-containing protein</fullName>
    </recommendedName>
</protein>
<feature type="domain" description="SWIRM" evidence="3">
    <location>
        <begin position="155"/>
        <end position="257"/>
    </location>
</feature>
<reference evidence="4" key="1">
    <citation type="submission" date="2020-05" db="EMBL/GenBank/DDBJ databases">
        <title>Phylogenomic resolution of chytrid fungi.</title>
        <authorList>
            <person name="Stajich J.E."/>
            <person name="Amses K."/>
            <person name="Simmons R."/>
            <person name="Seto K."/>
            <person name="Myers J."/>
            <person name="Bonds A."/>
            <person name="Quandt C.A."/>
            <person name="Barry K."/>
            <person name="Liu P."/>
            <person name="Grigoriev I."/>
            <person name="Longcore J.E."/>
            <person name="James T.Y."/>
        </authorList>
    </citation>
    <scope>NUCLEOTIDE SEQUENCE</scope>
    <source>
        <strain evidence="4">JEL0476</strain>
    </source>
</reference>
<evidence type="ECO:0000256" key="1">
    <source>
        <dbReference type="ARBA" id="ARBA00005995"/>
    </source>
</evidence>
<evidence type="ECO:0000256" key="2">
    <source>
        <dbReference type="ARBA" id="ARBA00023002"/>
    </source>
</evidence>
<dbReference type="Gene3D" id="1.10.10.10">
    <property type="entry name" value="Winged helix-like DNA-binding domain superfamily/Winged helix DNA-binding domain"/>
    <property type="match status" value="1"/>
</dbReference>
<dbReference type="InterPro" id="IPR009057">
    <property type="entry name" value="Homeodomain-like_sf"/>
</dbReference>
<keyword evidence="5" id="KW-1185">Reference proteome</keyword>
<evidence type="ECO:0000259" key="3">
    <source>
        <dbReference type="PROSITE" id="PS50934"/>
    </source>
</evidence>
<dbReference type="Proteomes" id="UP001211065">
    <property type="component" value="Unassembled WGS sequence"/>
</dbReference>
<dbReference type="PROSITE" id="PS50934">
    <property type="entry name" value="SWIRM"/>
    <property type="match status" value="1"/>
</dbReference>
<dbReference type="InterPro" id="IPR007526">
    <property type="entry name" value="SWIRM"/>
</dbReference>
<dbReference type="GO" id="GO:0016491">
    <property type="term" value="F:oxidoreductase activity"/>
    <property type="evidence" value="ECO:0007669"/>
    <property type="project" value="UniProtKB-KW"/>
</dbReference>
<dbReference type="PANTHER" id="PTHR10742:SF386">
    <property type="entry name" value="LYSINE-SPECIFIC HISTONE DEMETHYLASE 1A"/>
    <property type="match status" value="1"/>
</dbReference>
<dbReference type="Gene3D" id="3.50.50.60">
    <property type="entry name" value="FAD/NAD(P)-binding domain"/>
    <property type="match status" value="1"/>
</dbReference>
<dbReference type="GO" id="GO:0003682">
    <property type="term" value="F:chromatin binding"/>
    <property type="evidence" value="ECO:0007669"/>
    <property type="project" value="TreeGrafter"/>
</dbReference>
<proteinExistence type="inferred from homology"/>
<dbReference type="GO" id="GO:0010468">
    <property type="term" value="P:regulation of gene expression"/>
    <property type="evidence" value="ECO:0007669"/>
    <property type="project" value="UniProtKB-ARBA"/>
</dbReference>
<dbReference type="EMBL" id="JADGJW010000554">
    <property type="protein sequence ID" value="KAJ3215298.1"/>
    <property type="molecule type" value="Genomic_DNA"/>
</dbReference>
<dbReference type="SUPFAM" id="SSF54373">
    <property type="entry name" value="FAD-linked reductases, C-terminal domain"/>
    <property type="match status" value="1"/>
</dbReference>
<dbReference type="Pfam" id="PF04433">
    <property type="entry name" value="SWIRM"/>
    <property type="match status" value="1"/>
</dbReference>
<dbReference type="GO" id="GO:0006338">
    <property type="term" value="P:chromatin remodeling"/>
    <property type="evidence" value="ECO:0007669"/>
    <property type="project" value="TreeGrafter"/>
</dbReference>